<dbReference type="EMBL" id="CAXDID020000118">
    <property type="protein sequence ID" value="CAL6030937.1"/>
    <property type="molecule type" value="Genomic_DNA"/>
</dbReference>
<protein>
    <submittedName>
        <fullName evidence="3">Hypothetical_protein</fullName>
    </submittedName>
</protein>
<evidence type="ECO:0000313" key="4">
    <source>
        <dbReference type="Proteomes" id="UP001642409"/>
    </source>
</evidence>
<keyword evidence="4" id="KW-1185">Reference proteome</keyword>
<organism evidence="2">
    <name type="scientific">Hexamita inflata</name>
    <dbReference type="NCBI Taxonomy" id="28002"/>
    <lineage>
        <taxon>Eukaryota</taxon>
        <taxon>Metamonada</taxon>
        <taxon>Diplomonadida</taxon>
        <taxon>Hexamitidae</taxon>
        <taxon>Hexamitinae</taxon>
        <taxon>Hexamita</taxon>
    </lineage>
</organism>
<evidence type="ECO:0000256" key="1">
    <source>
        <dbReference type="SAM" id="Phobius"/>
    </source>
</evidence>
<feature type="transmembrane region" description="Helical" evidence="1">
    <location>
        <begin position="117"/>
        <end position="140"/>
    </location>
</feature>
<keyword evidence="1" id="KW-1133">Transmembrane helix</keyword>
<comment type="caution">
    <text evidence="2">The sequence shown here is derived from an EMBL/GenBank/DDBJ whole genome shotgun (WGS) entry which is preliminary data.</text>
</comment>
<feature type="transmembrane region" description="Helical" evidence="1">
    <location>
        <begin position="152"/>
        <end position="176"/>
    </location>
</feature>
<evidence type="ECO:0000313" key="3">
    <source>
        <dbReference type="EMBL" id="CAL6030937.1"/>
    </source>
</evidence>
<reference evidence="2" key="1">
    <citation type="submission" date="2023-06" db="EMBL/GenBank/DDBJ databases">
        <authorList>
            <person name="Kurt Z."/>
        </authorList>
    </citation>
    <scope>NUCLEOTIDE SEQUENCE</scope>
</reference>
<dbReference type="EMBL" id="CATOUU010000646">
    <property type="protein sequence ID" value="CAI9937474.1"/>
    <property type="molecule type" value="Genomic_DNA"/>
</dbReference>
<keyword evidence="1" id="KW-0812">Transmembrane</keyword>
<evidence type="ECO:0000313" key="2">
    <source>
        <dbReference type="EMBL" id="CAI9937474.1"/>
    </source>
</evidence>
<name>A0AA86PLP1_9EUKA</name>
<sequence length="197" mass="23329">MMILLYLQVHNLSQHHYKQQAFKYTNITIYKINTLKKSQLHNYNIQTYQIKILQINSQVSCFEHHNRSLSSITYFECLDIFILLLVRCLSQLQFQDSFLHHLLHFPSDFSWVKYTQVYFKFLTSSFWKSGFMLLLGTFQFPSFESTYCQKSAFVFQNVCAIGVMVIVFVSFVVAVVDQKIHRALNRSFGYQGEEQII</sequence>
<proteinExistence type="predicted"/>
<gene>
    <name evidence="2" type="ORF">HINF_LOCUS25119</name>
    <name evidence="3" type="ORF">HINF_LOCUS33766</name>
</gene>
<keyword evidence="1" id="KW-0472">Membrane</keyword>
<reference evidence="3 4" key="2">
    <citation type="submission" date="2024-07" db="EMBL/GenBank/DDBJ databases">
        <authorList>
            <person name="Akdeniz Z."/>
        </authorList>
    </citation>
    <scope>NUCLEOTIDE SEQUENCE [LARGE SCALE GENOMIC DNA]</scope>
</reference>
<accession>A0AA86PLP1</accession>
<dbReference type="AlphaFoldDB" id="A0AA86PLP1"/>
<dbReference type="Proteomes" id="UP001642409">
    <property type="component" value="Unassembled WGS sequence"/>
</dbReference>